<feature type="transmembrane region" description="Helical" evidence="1">
    <location>
        <begin position="12"/>
        <end position="32"/>
    </location>
</feature>
<gene>
    <name evidence="2" type="ORF">JJQ60_17205</name>
</gene>
<feature type="transmembrane region" description="Helical" evidence="1">
    <location>
        <begin position="44"/>
        <end position="72"/>
    </location>
</feature>
<comment type="caution">
    <text evidence="2">The sequence shown here is derived from an EMBL/GenBank/DDBJ whole genome shotgun (WGS) entry which is preliminary data.</text>
</comment>
<name>A0A937A0J0_9FLAO</name>
<dbReference type="EMBL" id="JAERQJ010000008">
    <property type="protein sequence ID" value="MBL0685275.1"/>
    <property type="molecule type" value="Genomic_DNA"/>
</dbReference>
<sequence>MYEAIQIVHSYWAYLVLLVVTLATINALAGFFSKREYAPKDFRVSLFALIVSHIQLLIGLVIFFISPLVVWFSGTHKMGEIMKDATLRLYNVEHPMIMILMIVFITIGYSKHKKKLTSTPKFKMLAIFYTIAWILMLSRIPWANWFS</sequence>
<feature type="transmembrane region" description="Helical" evidence="1">
    <location>
        <begin position="122"/>
        <end position="142"/>
    </location>
</feature>
<organism evidence="2 3">
    <name type="scientific">Aquimarina mytili</name>
    <dbReference type="NCBI Taxonomy" id="874423"/>
    <lineage>
        <taxon>Bacteria</taxon>
        <taxon>Pseudomonadati</taxon>
        <taxon>Bacteroidota</taxon>
        <taxon>Flavobacteriia</taxon>
        <taxon>Flavobacteriales</taxon>
        <taxon>Flavobacteriaceae</taxon>
        <taxon>Aquimarina</taxon>
    </lineage>
</organism>
<feature type="transmembrane region" description="Helical" evidence="1">
    <location>
        <begin position="92"/>
        <end position="110"/>
    </location>
</feature>
<dbReference type="RefSeq" id="WP_201923232.1">
    <property type="nucleotide sequence ID" value="NZ_BAABAX010000002.1"/>
</dbReference>
<dbReference type="AlphaFoldDB" id="A0A937A0J0"/>
<keyword evidence="1" id="KW-1133">Transmembrane helix</keyword>
<keyword evidence="1" id="KW-0812">Transmembrane</keyword>
<evidence type="ECO:0000313" key="3">
    <source>
        <dbReference type="Proteomes" id="UP000651057"/>
    </source>
</evidence>
<evidence type="ECO:0000313" key="2">
    <source>
        <dbReference type="EMBL" id="MBL0685275.1"/>
    </source>
</evidence>
<protein>
    <recommendedName>
        <fullName evidence="4">50S ribosomal protein L27</fullName>
    </recommendedName>
</protein>
<evidence type="ECO:0008006" key="4">
    <source>
        <dbReference type="Google" id="ProtNLM"/>
    </source>
</evidence>
<accession>A0A937A0J0</accession>
<keyword evidence="3" id="KW-1185">Reference proteome</keyword>
<reference evidence="2" key="1">
    <citation type="submission" date="2021-01" db="EMBL/GenBank/DDBJ databases">
        <authorList>
            <person name="Zhong Y.L."/>
        </authorList>
    </citation>
    <scope>NUCLEOTIDE SEQUENCE</scope>
    <source>
        <strain evidence="2">KCTC 23302</strain>
    </source>
</reference>
<dbReference type="Proteomes" id="UP000651057">
    <property type="component" value="Unassembled WGS sequence"/>
</dbReference>
<keyword evidence="1" id="KW-0472">Membrane</keyword>
<proteinExistence type="predicted"/>
<evidence type="ECO:0000256" key="1">
    <source>
        <dbReference type="SAM" id="Phobius"/>
    </source>
</evidence>